<feature type="domain" description="ABC transmembrane type-1" evidence="8">
    <location>
        <begin position="101"/>
        <end position="291"/>
    </location>
</feature>
<dbReference type="PANTHER" id="PTHR43386:SF1">
    <property type="entry name" value="D,D-DIPEPTIDE TRANSPORT SYSTEM PERMEASE PROTEIN DDPC-RELATED"/>
    <property type="match status" value="1"/>
</dbReference>
<dbReference type="GO" id="GO:0005886">
    <property type="term" value="C:plasma membrane"/>
    <property type="evidence" value="ECO:0007669"/>
    <property type="project" value="UniProtKB-SubCell"/>
</dbReference>
<evidence type="ECO:0000259" key="8">
    <source>
        <dbReference type="PROSITE" id="PS50928"/>
    </source>
</evidence>
<dbReference type="SUPFAM" id="SSF161098">
    <property type="entry name" value="MetI-like"/>
    <property type="match status" value="1"/>
</dbReference>
<feature type="transmembrane region" description="Helical" evidence="7">
    <location>
        <begin position="218"/>
        <end position="245"/>
    </location>
</feature>
<feature type="transmembrane region" description="Helical" evidence="7">
    <location>
        <begin position="269"/>
        <end position="290"/>
    </location>
</feature>
<dbReference type="PROSITE" id="PS50928">
    <property type="entry name" value="ABC_TM1"/>
    <property type="match status" value="1"/>
</dbReference>
<comment type="similarity">
    <text evidence="7">Belongs to the binding-protein-dependent transport system permease family.</text>
</comment>
<dbReference type="GO" id="GO:0055085">
    <property type="term" value="P:transmembrane transport"/>
    <property type="evidence" value="ECO:0007669"/>
    <property type="project" value="InterPro"/>
</dbReference>
<dbReference type="InterPro" id="IPR000515">
    <property type="entry name" value="MetI-like"/>
</dbReference>
<evidence type="ECO:0000313" key="9">
    <source>
        <dbReference type="EMBL" id="KOX92456.1"/>
    </source>
</evidence>
<keyword evidence="3" id="KW-1003">Cell membrane</keyword>
<comment type="caution">
    <text evidence="9">The sequence shown here is derived from an EMBL/GenBank/DDBJ whole genome shotgun (WGS) entry which is preliminary data.</text>
</comment>
<keyword evidence="6 7" id="KW-0472">Membrane</keyword>
<organism evidence="9 10">
    <name type="scientific">Haloarcula rubripromontorii</name>
    <dbReference type="NCBI Taxonomy" id="1705562"/>
    <lineage>
        <taxon>Archaea</taxon>
        <taxon>Methanobacteriati</taxon>
        <taxon>Methanobacteriota</taxon>
        <taxon>Stenosarchaea group</taxon>
        <taxon>Halobacteria</taxon>
        <taxon>Halobacteriales</taxon>
        <taxon>Haloarculaceae</taxon>
        <taxon>Haloarcula</taxon>
    </lineage>
</organism>
<dbReference type="InterPro" id="IPR050366">
    <property type="entry name" value="BP-dependent_transpt_permease"/>
</dbReference>
<feature type="transmembrane region" description="Helical" evidence="7">
    <location>
        <begin position="105"/>
        <end position="129"/>
    </location>
</feature>
<evidence type="ECO:0000256" key="4">
    <source>
        <dbReference type="ARBA" id="ARBA00022692"/>
    </source>
</evidence>
<dbReference type="CDD" id="cd06261">
    <property type="entry name" value="TM_PBP2"/>
    <property type="match status" value="1"/>
</dbReference>
<comment type="subcellular location">
    <subcellularLocation>
        <location evidence="1 7">Cell membrane</location>
        <topology evidence="1 7">Multi-pass membrane protein</topology>
    </subcellularLocation>
</comment>
<dbReference type="EMBL" id="LIUF01000004">
    <property type="protein sequence ID" value="KOX92456.1"/>
    <property type="molecule type" value="Genomic_DNA"/>
</dbReference>
<dbReference type="AlphaFoldDB" id="A0A0N0U9E7"/>
<protein>
    <submittedName>
        <fullName evidence="9">Peptide ABC transporter permease</fullName>
    </submittedName>
</protein>
<dbReference type="PATRIC" id="fig|1705562.3.peg.3396"/>
<evidence type="ECO:0000256" key="2">
    <source>
        <dbReference type="ARBA" id="ARBA00022448"/>
    </source>
</evidence>
<feature type="transmembrane region" description="Helical" evidence="7">
    <location>
        <begin position="34"/>
        <end position="56"/>
    </location>
</feature>
<dbReference type="Pfam" id="PF00528">
    <property type="entry name" value="BPD_transp_1"/>
    <property type="match status" value="1"/>
</dbReference>
<accession>A0A0N0U9E7</accession>
<dbReference type="Pfam" id="PF12911">
    <property type="entry name" value="OppC_N"/>
    <property type="match status" value="1"/>
</dbReference>
<keyword evidence="4 7" id="KW-0812">Transmembrane</keyword>
<dbReference type="InterPro" id="IPR025966">
    <property type="entry name" value="OppC_N"/>
</dbReference>
<evidence type="ECO:0000256" key="1">
    <source>
        <dbReference type="ARBA" id="ARBA00004651"/>
    </source>
</evidence>
<dbReference type="RefSeq" id="WP_053968665.1">
    <property type="nucleotide sequence ID" value="NZ_LIUF01000004.1"/>
</dbReference>
<keyword evidence="10" id="KW-1185">Reference proteome</keyword>
<evidence type="ECO:0000313" key="10">
    <source>
        <dbReference type="Proteomes" id="UP000037729"/>
    </source>
</evidence>
<evidence type="ECO:0000256" key="3">
    <source>
        <dbReference type="ARBA" id="ARBA00022475"/>
    </source>
</evidence>
<dbReference type="STRING" id="1705562.AMS69_13970"/>
<feature type="transmembrane region" description="Helical" evidence="7">
    <location>
        <begin position="149"/>
        <end position="176"/>
    </location>
</feature>
<keyword evidence="2 7" id="KW-0813">Transport</keyword>
<dbReference type="OrthoDB" id="312811at2157"/>
<gene>
    <name evidence="9" type="ORF">AMS69_13970</name>
</gene>
<dbReference type="PANTHER" id="PTHR43386">
    <property type="entry name" value="OLIGOPEPTIDE TRANSPORT SYSTEM PERMEASE PROTEIN APPC"/>
    <property type="match status" value="1"/>
</dbReference>
<proteinExistence type="inferred from homology"/>
<evidence type="ECO:0000256" key="7">
    <source>
        <dbReference type="RuleBase" id="RU363032"/>
    </source>
</evidence>
<dbReference type="Proteomes" id="UP000037729">
    <property type="component" value="Unassembled WGS sequence"/>
</dbReference>
<name>A0A0N0U9E7_9EURY</name>
<reference evidence="9 10" key="1">
    <citation type="submission" date="2015-08" db="EMBL/GenBank/DDBJ databases">
        <title>Genomes of Isolates from Cabo Rojo, PR.</title>
        <authorList>
            <person name="Sanchez-Nieves R.L."/>
            <person name="Montalvo-Rodriguez R."/>
        </authorList>
    </citation>
    <scope>NUCLEOTIDE SEQUENCE [LARGE SCALE GENOMIC DNA]</scope>
    <source>
        <strain evidence="9 10">SL3</strain>
    </source>
</reference>
<dbReference type="Gene3D" id="1.10.3720.10">
    <property type="entry name" value="MetI-like"/>
    <property type="match status" value="1"/>
</dbReference>
<keyword evidence="5 7" id="KW-1133">Transmembrane helix</keyword>
<dbReference type="InterPro" id="IPR035906">
    <property type="entry name" value="MetI-like_sf"/>
</dbReference>
<sequence>MSTETKPKGQLYKRLDRIRGIIRNQFEFLRQDRLATIGVIFVAGFVFLGLFGPALAPHDPIEHDVRNDDGQILRLAEPSGEAVLGTTAFGKDVLSQFLAGAQPTLIVGLFGGIGTGAIGFLIGLVSGYYGGWVDELLMRLTDLTFSLPFMPMALLLLTFVTPNIWLMTAIIAGFLWKMPARVVRSEVLSVRERTFVKSARASGASDLRTMLYHVAPNVLPIGFLYTAYGVAWAIAAQASLAFLGFGDPTMTSWGRMLRQVFESGNMRVAWWWVIPPAIGIAAITTSVFLIGRAYEEVINPEIQTEQ</sequence>
<evidence type="ECO:0000256" key="6">
    <source>
        <dbReference type="ARBA" id="ARBA00023136"/>
    </source>
</evidence>
<evidence type="ECO:0000256" key="5">
    <source>
        <dbReference type="ARBA" id="ARBA00022989"/>
    </source>
</evidence>